<dbReference type="NCBIfam" id="NF041384">
    <property type="entry name" value="YHS_seleno_dom"/>
    <property type="match status" value="1"/>
</dbReference>
<organism evidence="2 3">
    <name type="scientific">Leptospira harrisiae</name>
    <dbReference type="NCBI Taxonomy" id="2023189"/>
    <lineage>
        <taxon>Bacteria</taxon>
        <taxon>Pseudomonadati</taxon>
        <taxon>Spirochaetota</taxon>
        <taxon>Spirochaetia</taxon>
        <taxon>Leptospirales</taxon>
        <taxon>Leptospiraceae</taxon>
        <taxon>Leptospira</taxon>
    </lineage>
</organism>
<evidence type="ECO:0000256" key="1">
    <source>
        <dbReference type="SAM" id="SignalP"/>
    </source>
</evidence>
<accession>A0A2N0AMS8</accession>
<gene>
    <name evidence="2" type="ORF">CH364_05010</name>
</gene>
<reference evidence="2 3" key="1">
    <citation type="submission" date="2017-07" db="EMBL/GenBank/DDBJ databases">
        <title>Leptospira spp. isolated from tropical soils.</title>
        <authorList>
            <person name="Thibeaux R."/>
            <person name="Iraola G."/>
            <person name="Ferres I."/>
            <person name="Bierque E."/>
            <person name="Girault D."/>
            <person name="Soupe-Gilbert M.-E."/>
            <person name="Picardeau M."/>
            <person name="Goarant C."/>
        </authorList>
    </citation>
    <scope>NUCLEOTIDE SEQUENCE [LARGE SCALE GENOMIC DNA]</scope>
    <source>
        <strain evidence="2 3">FH2-B-A1</strain>
    </source>
</reference>
<sequence length="144" mass="16870">MNLFVKLLALLWISFPIMAKDINTSFIGNLAVDGYDVVAYFKEGKPVKGNSNFQYTWQNAVWRFSTAENLNQFKQTPEKFAPKYGGYCAYAMSEGEKYDISPEVWNITEGKLYLNYDREVHDKWIKKKNELINKADGFWRKNEK</sequence>
<evidence type="ECO:0000313" key="3">
    <source>
        <dbReference type="Proteomes" id="UP000232145"/>
    </source>
</evidence>
<feature type="chain" id="PRO_5015000296" evidence="1">
    <location>
        <begin position="20"/>
        <end position="144"/>
    </location>
</feature>
<keyword evidence="1" id="KW-0732">Signal</keyword>
<dbReference type="AlphaFoldDB" id="A0A2N0AMS8"/>
<proteinExistence type="predicted"/>
<feature type="signal peptide" evidence="1">
    <location>
        <begin position="1"/>
        <end position="19"/>
    </location>
</feature>
<dbReference type="EMBL" id="NPDX01000001">
    <property type="protein sequence ID" value="PJZ85577.1"/>
    <property type="molecule type" value="Genomic_DNA"/>
</dbReference>
<name>A0A2N0AMS8_9LEPT</name>
<comment type="caution">
    <text evidence="2">The sequence shown here is derived from an EMBL/GenBank/DDBJ whole genome shotgun (WGS) entry which is preliminary data.</text>
</comment>
<dbReference type="OrthoDB" id="344729at2"/>
<evidence type="ECO:0000313" key="2">
    <source>
        <dbReference type="EMBL" id="PJZ85577.1"/>
    </source>
</evidence>
<keyword evidence="3" id="KW-1185">Reference proteome</keyword>
<dbReference type="Proteomes" id="UP000232145">
    <property type="component" value="Unassembled WGS sequence"/>
</dbReference>
<protein>
    <submittedName>
        <fullName evidence="2">YHS domain protein</fullName>
    </submittedName>
</protein>